<evidence type="ECO:0000313" key="1">
    <source>
        <dbReference type="EMBL" id="MBX61097.1"/>
    </source>
</evidence>
<reference evidence="1" key="1">
    <citation type="submission" date="2018-02" db="EMBL/GenBank/DDBJ databases">
        <title>Rhizophora mucronata_Transcriptome.</title>
        <authorList>
            <person name="Meera S.P."/>
            <person name="Sreeshan A."/>
            <person name="Augustine A."/>
        </authorList>
    </citation>
    <scope>NUCLEOTIDE SEQUENCE</scope>
    <source>
        <tissue evidence="1">Leaf</tissue>
    </source>
</reference>
<dbReference type="AlphaFoldDB" id="A0A2P2Q298"/>
<protein>
    <submittedName>
        <fullName evidence="1">Uncharacterized protein</fullName>
    </submittedName>
</protein>
<name>A0A2P2Q298_RHIMU</name>
<dbReference type="EMBL" id="GGEC01080613">
    <property type="protein sequence ID" value="MBX61097.1"/>
    <property type="molecule type" value="Transcribed_RNA"/>
</dbReference>
<sequence>MDCLVVILPVRHTLVLPNVMASS</sequence>
<organism evidence="1">
    <name type="scientific">Rhizophora mucronata</name>
    <name type="common">Asiatic mangrove</name>
    <dbReference type="NCBI Taxonomy" id="61149"/>
    <lineage>
        <taxon>Eukaryota</taxon>
        <taxon>Viridiplantae</taxon>
        <taxon>Streptophyta</taxon>
        <taxon>Embryophyta</taxon>
        <taxon>Tracheophyta</taxon>
        <taxon>Spermatophyta</taxon>
        <taxon>Magnoliopsida</taxon>
        <taxon>eudicotyledons</taxon>
        <taxon>Gunneridae</taxon>
        <taxon>Pentapetalae</taxon>
        <taxon>rosids</taxon>
        <taxon>fabids</taxon>
        <taxon>Malpighiales</taxon>
        <taxon>Rhizophoraceae</taxon>
        <taxon>Rhizophora</taxon>
    </lineage>
</organism>
<accession>A0A2P2Q298</accession>
<proteinExistence type="predicted"/>